<evidence type="ECO:0000256" key="1">
    <source>
        <dbReference type="SAM" id="SignalP"/>
    </source>
</evidence>
<evidence type="ECO:0000259" key="2">
    <source>
        <dbReference type="Pfam" id="PF13406"/>
    </source>
</evidence>
<reference evidence="3 4" key="1">
    <citation type="submission" date="2015-09" db="EMBL/GenBank/DDBJ databases">
        <authorList>
            <consortium name="Swine Surveillance"/>
        </authorList>
    </citation>
    <scope>NUCLEOTIDE SEQUENCE [LARGE SCALE GENOMIC DNA]</scope>
    <source>
        <strain evidence="3 4">CECT 8383</strain>
    </source>
</reference>
<dbReference type="STRING" id="340021.TM5383_03150"/>
<dbReference type="EMBL" id="CYSF01000018">
    <property type="protein sequence ID" value="CUH85907.1"/>
    <property type="molecule type" value="Genomic_DNA"/>
</dbReference>
<dbReference type="InterPro" id="IPR023346">
    <property type="entry name" value="Lysozyme-like_dom_sf"/>
</dbReference>
<dbReference type="InterPro" id="IPR011970">
    <property type="entry name" value="MltB_2"/>
</dbReference>
<dbReference type="InterPro" id="IPR036365">
    <property type="entry name" value="PGBD-like_sf"/>
</dbReference>
<sequence>MLRLAFASLALVVHLGAGAAAQTASDQVAFQQWLQQKVWPDARSAGVSKGTFNKLMKGKLMLAPTRPDKQAEFGRPARYFGANTLGYTTREGQKLRKTHADLLKSLERDSGVPGQILLAIWGRESGFGRVKIPQDAFQVLASKAYQDARAEYFRTELIAALKLVQEGRAPKALKSSWAGALGQPQFMPTNVAKYGRDGDGDGRVDIWQSEADTLASIAHYLSEHGWQRGRDWGFEVKVPADVSCTLEGPDQGRRIAQWADMGVTRVNGRAFPKHEAMGQGYLMMPAGRHGPAFLVTPNFYVLKEYNESDLYALFVGHVGDRIRYNMADFKGAWAPTDTLLRADVAAMQRGLERLGHDVGGADGLAGFRTRRSIGRWQEAGGQAATCWPSKAIVKRLR</sequence>
<keyword evidence="1" id="KW-0732">Signal</keyword>
<dbReference type="GO" id="GO:0009253">
    <property type="term" value="P:peptidoglycan catabolic process"/>
    <property type="evidence" value="ECO:0007669"/>
    <property type="project" value="TreeGrafter"/>
</dbReference>
<dbReference type="CDD" id="cd13399">
    <property type="entry name" value="Slt35-like"/>
    <property type="match status" value="1"/>
</dbReference>
<dbReference type="Proteomes" id="UP000051681">
    <property type="component" value="Unassembled WGS sequence"/>
</dbReference>
<dbReference type="Pfam" id="PF13406">
    <property type="entry name" value="SLT_2"/>
    <property type="match status" value="1"/>
</dbReference>
<dbReference type="SUPFAM" id="SSF47090">
    <property type="entry name" value="PGBD-like"/>
    <property type="match status" value="1"/>
</dbReference>
<organism evidence="3 4">
    <name type="scientific">Thalassovita mediterranea</name>
    <dbReference type="NCBI Taxonomy" id="340021"/>
    <lineage>
        <taxon>Bacteria</taxon>
        <taxon>Pseudomonadati</taxon>
        <taxon>Pseudomonadota</taxon>
        <taxon>Alphaproteobacteria</taxon>
        <taxon>Rhodobacterales</taxon>
        <taxon>Roseobacteraceae</taxon>
        <taxon>Thalassovita</taxon>
    </lineage>
</organism>
<dbReference type="OrthoDB" id="9808544at2"/>
<dbReference type="PANTHER" id="PTHR30163">
    <property type="entry name" value="MEMBRANE-BOUND LYTIC MUREIN TRANSGLYCOSYLASE B"/>
    <property type="match status" value="1"/>
</dbReference>
<dbReference type="InterPro" id="IPR031304">
    <property type="entry name" value="SLT_2"/>
</dbReference>
<dbReference type="GO" id="GO:0008933">
    <property type="term" value="F:peptidoglycan lytic transglycosylase activity"/>
    <property type="evidence" value="ECO:0007669"/>
    <property type="project" value="TreeGrafter"/>
</dbReference>
<evidence type="ECO:0000313" key="4">
    <source>
        <dbReference type="Proteomes" id="UP000051681"/>
    </source>
</evidence>
<dbReference type="PANTHER" id="PTHR30163:SF8">
    <property type="entry name" value="LYTIC MUREIN TRANSGLYCOSYLASE"/>
    <property type="match status" value="1"/>
</dbReference>
<name>A0A0N7M2E8_9RHOB</name>
<dbReference type="RefSeq" id="WP_058319960.1">
    <property type="nucleotide sequence ID" value="NZ_CYSF01000018.1"/>
</dbReference>
<keyword evidence="4" id="KW-1185">Reference proteome</keyword>
<gene>
    <name evidence="3" type="primary">mltB_3</name>
    <name evidence="3" type="ORF">TM5383_03150</name>
</gene>
<keyword evidence="3" id="KW-0456">Lyase</keyword>
<feature type="signal peptide" evidence="1">
    <location>
        <begin position="1"/>
        <end position="19"/>
    </location>
</feature>
<dbReference type="NCBIfam" id="TIGR02283">
    <property type="entry name" value="MltB_2"/>
    <property type="match status" value="1"/>
</dbReference>
<feature type="chain" id="PRO_5006015817" evidence="1">
    <location>
        <begin position="20"/>
        <end position="397"/>
    </location>
</feature>
<dbReference type="AlphaFoldDB" id="A0A0N7M2E8"/>
<feature type="domain" description="Transglycosylase SLT" evidence="2">
    <location>
        <begin position="30"/>
        <end position="320"/>
    </location>
</feature>
<dbReference type="SUPFAM" id="SSF53955">
    <property type="entry name" value="Lysozyme-like"/>
    <property type="match status" value="1"/>
</dbReference>
<dbReference type="EC" id="4.2.2.-" evidence="3"/>
<evidence type="ECO:0000313" key="3">
    <source>
        <dbReference type="EMBL" id="CUH85907.1"/>
    </source>
</evidence>
<protein>
    <submittedName>
        <fullName evidence="3">Membrane-bound lytic murein transglycosylase B</fullName>
        <ecNumber evidence="3">4.2.2.-</ecNumber>
    </submittedName>
</protein>
<dbReference type="Gene3D" id="1.10.530.10">
    <property type="match status" value="1"/>
</dbReference>
<dbReference type="InterPro" id="IPR043426">
    <property type="entry name" value="MltB-like"/>
</dbReference>
<dbReference type="Gene3D" id="1.10.8.350">
    <property type="entry name" value="Bacterial muramidase"/>
    <property type="match status" value="1"/>
</dbReference>
<accession>A0A0N7M2E8</accession>
<proteinExistence type="predicted"/>